<keyword evidence="6 11" id="KW-0418">Kinase</keyword>
<comment type="caution">
    <text evidence="11">The sequence shown here is derived from an EMBL/GenBank/DDBJ whole genome shotgun (WGS) entry which is preliminary data.</text>
</comment>
<evidence type="ECO:0000256" key="1">
    <source>
        <dbReference type="ARBA" id="ARBA00000085"/>
    </source>
</evidence>
<dbReference type="InterPro" id="IPR003661">
    <property type="entry name" value="HisK_dim/P_dom"/>
</dbReference>
<evidence type="ECO:0000256" key="8">
    <source>
        <dbReference type="ARBA" id="ARBA00023012"/>
    </source>
</evidence>
<dbReference type="InterPro" id="IPR004358">
    <property type="entry name" value="Sig_transdc_His_kin-like_C"/>
</dbReference>
<dbReference type="PANTHER" id="PTHR43065:SF10">
    <property type="entry name" value="PEROXIDE STRESS-ACTIVATED HISTIDINE KINASE MAK3"/>
    <property type="match status" value="1"/>
</dbReference>
<evidence type="ECO:0000256" key="2">
    <source>
        <dbReference type="ARBA" id="ARBA00012438"/>
    </source>
</evidence>
<dbReference type="GO" id="GO:0005524">
    <property type="term" value="F:ATP binding"/>
    <property type="evidence" value="ECO:0007669"/>
    <property type="project" value="UniProtKB-KW"/>
</dbReference>
<dbReference type="InterPro" id="IPR003594">
    <property type="entry name" value="HATPase_dom"/>
</dbReference>
<keyword evidence="12" id="KW-1185">Reference proteome</keyword>
<keyword evidence="7" id="KW-0067">ATP-binding</keyword>
<dbReference type="EC" id="2.7.13.3" evidence="2"/>
<evidence type="ECO:0000256" key="4">
    <source>
        <dbReference type="ARBA" id="ARBA00022679"/>
    </source>
</evidence>
<name>A0A227KPG4_9BURK</name>
<dbReference type="Proteomes" id="UP000214610">
    <property type="component" value="Unassembled WGS sequence"/>
</dbReference>
<keyword evidence="9" id="KW-0812">Transmembrane</keyword>
<dbReference type="SUPFAM" id="SSF47384">
    <property type="entry name" value="Homodimeric domain of signal transducing histidine kinase"/>
    <property type="match status" value="1"/>
</dbReference>
<feature type="domain" description="Histidine kinase" evidence="10">
    <location>
        <begin position="367"/>
        <end position="580"/>
    </location>
</feature>
<proteinExistence type="predicted"/>
<protein>
    <recommendedName>
        <fullName evidence="2">histidine kinase</fullName>
        <ecNumber evidence="2">2.7.13.3</ecNumber>
    </recommendedName>
</protein>
<dbReference type="PROSITE" id="PS50109">
    <property type="entry name" value="HIS_KIN"/>
    <property type="match status" value="1"/>
</dbReference>
<organism evidence="11 12">
    <name type="scientific">Turicimonas muris</name>
    <dbReference type="NCBI Taxonomy" id="1796652"/>
    <lineage>
        <taxon>Bacteria</taxon>
        <taxon>Pseudomonadati</taxon>
        <taxon>Pseudomonadota</taxon>
        <taxon>Betaproteobacteria</taxon>
        <taxon>Burkholderiales</taxon>
        <taxon>Sutterellaceae</taxon>
        <taxon>Turicimonas</taxon>
    </lineage>
</organism>
<gene>
    <name evidence="11" type="ORF">ADH67_03585</name>
</gene>
<dbReference type="Gene3D" id="1.10.287.130">
    <property type="match status" value="1"/>
</dbReference>
<dbReference type="SUPFAM" id="SSF55874">
    <property type="entry name" value="ATPase domain of HSP90 chaperone/DNA topoisomerase II/histidine kinase"/>
    <property type="match status" value="1"/>
</dbReference>
<keyword evidence="3" id="KW-0597">Phosphoprotein</keyword>
<dbReference type="Gene3D" id="3.40.190.10">
    <property type="entry name" value="Periplasmic binding protein-like II"/>
    <property type="match status" value="1"/>
</dbReference>
<keyword evidence="8" id="KW-0902">Two-component regulatory system</keyword>
<evidence type="ECO:0000313" key="12">
    <source>
        <dbReference type="Proteomes" id="UP000214610"/>
    </source>
</evidence>
<dbReference type="AlphaFoldDB" id="A0A227KPG4"/>
<keyword evidence="4" id="KW-0808">Transferase</keyword>
<dbReference type="Pfam" id="PF12974">
    <property type="entry name" value="Phosphonate-bd"/>
    <property type="match status" value="1"/>
</dbReference>
<dbReference type="SUPFAM" id="SSF53850">
    <property type="entry name" value="Periplasmic binding protein-like II"/>
    <property type="match status" value="1"/>
</dbReference>
<keyword evidence="5" id="KW-0547">Nucleotide-binding</keyword>
<dbReference type="SMART" id="SM00387">
    <property type="entry name" value="HATPase_c"/>
    <property type="match status" value="1"/>
</dbReference>
<keyword evidence="9" id="KW-1133">Transmembrane helix</keyword>
<evidence type="ECO:0000259" key="10">
    <source>
        <dbReference type="PROSITE" id="PS50109"/>
    </source>
</evidence>
<dbReference type="CDD" id="cd00082">
    <property type="entry name" value="HisKA"/>
    <property type="match status" value="1"/>
</dbReference>
<evidence type="ECO:0000256" key="9">
    <source>
        <dbReference type="SAM" id="Phobius"/>
    </source>
</evidence>
<dbReference type="SMART" id="SM00388">
    <property type="entry name" value="HisKA"/>
    <property type="match status" value="1"/>
</dbReference>
<dbReference type="InterPro" id="IPR036890">
    <property type="entry name" value="HATPase_C_sf"/>
</dbReference>
<dbReference type="InterPro" id="IPR005467">
    <property type="entry name" value="His_kinase_dom"/>
</dbReference>
<dbReference type="Pfam" id="PF00512">
    <property type="entry name" value="HisKA"/>
    <property type="match status" value="1"/>
</dbReference>
<evidence type="ECO:0000256" key="6">
    <source>
        <dbReference type="ARBA" id="ARBA00022777"/>
    </source>
</evidence>
<dbReference type="Gene3D" id="3.30.565.10">
    <property type="entry name" value="Histidine kinase-like ATPase, C-terminal domain"/>
    <property type="match status" value="1"/>
</dbReference>
<evidence type="ECO:0000313" key="11">
    <source>
        <dbReference type="EMBL" id="OXE50101.1"/>
    </source>
</evidence>
<accession>A0A227KPG4</accession>
<dbReference type="RefSeq" id="WP_066594793.1">
    <property type="nucleotide sequence ID" value="NZ_CAMQZD010000005.1"/>
</dbReference>
<evidence type="ECO:0000256" key="7">
    <source>
        <dbReference type="ARBA" id="ARBA00022840"/>
    </source>
</evidence>
<dbReference type="PANTHER" id="PTHR43065">
    <property type="entry name" value="SENSOR HISTIDINE KINASE"/>
    <property type="match status" value="1"/>
</dbReference>
<dbReference type="Pfam" id="PF02518">
    <property type="entry name" value="HATPase_c"/>
    <property type="match status" value="1"/>
</dbReference>
<evidence type="ECO:0000256" key="5">
    <source>
        <dbReference type="ARBA" id="ARBA00022741"/>
    </source>
</evidence>
<keyword evidence="9" id="KW-0472">Membrane</keyword>
<sequence>MILRLFFLFLLVYSLIAQGAEPLIRVGMTEGGHEKEHTQVFDETRDALIKKFGKENVSFDLIHVNQLVSKIFSGEVNFFISTTGLSRRLQADGARDLVTLTSKRFPNPNLSYGSVFLTRKDSRISSIADMQEKVLVGNRPLGFYGYVVPIGEIARHGYKPKDFFSKEIFLDSGSHNVLASLLRGEGDVATVPSCFLEDNYPEDHPFRKDLKPINVLESKPCVRSTPAYPNWAFSSSPGASPEVARDVLKTLLDMPTDSKGYRWSIATNFSGTDQLYKDLKEGMYIILNEWSLKTFFKEYKHWFFSLTVLLICLAGYSALLNYLVRKKTRQLQRSIKHQQVLQKRSRDSEAKFESLQKLGIIGQMSSMIAHELRQPLSTLRLYAQGLQRKLERGEWSIEQSSEVLSKIVTQAERAEQIVQSVRNYAKSKRSEKQEICLTEIVNNALYAFKQSGRFRRNVIVSIAEDIRLFANPMEFELAILNLLRNSADSLASLNHKDPKIELAVRRNGDFAEIEVKDNGVKVSEADLQAAVVPLRSNKENGLGIGLSLVNNIMENHGGSLVLHARKEGGVTAVLSLRILER</sequence>
<dbReference type="GO" id="GO:0000155">
    <property type="term" value="F:phosphorelay sensor kinase activity"/>
    <property type="evidence" value="ECO:0007669"/>
    <property type="project" value="InterPro"/>
</dbReference>
<feature type="transmembrane region" description="Helical" evidence="9">
    <location>
        <begin position="302"/>
        <end position="324"/>
    </location>
</feature>
<dbReference type="InterPro" id="IPR036097">
    <property type="entry name" value="HisK_dim/P_sf"/>
</dbReference>
<dbReference type="PRINTS" id="PR00344">
    <property type="entry name" value="BCTRLSENSOR"/>
</dbReference>
<reference evidence="12" key="1">
    <citation type="submission" date="2017-05" db="EMBL/GenBank/DDBJ databases">
        <title>Improved OligoMM genomes.</title>
        <authorList>
            <person name="Garzetti D."/>
        </authorList>
    </citation>
    <scope>NUCLEOTIDE SEQUENCE [LARGE SCALE GENOMIC DNA]</scope>
    <source>
        <strain evidence="12">YL45</strain>
    </source>
</reference>
<evidence type="ECO:0000256" key="3">
    <source>
        <dbReference type="ARBA" id="ARBA00022553"/>
    </source>
</evidence>
<dbReference type="EMBL" id="NHMP01000002">
    <property type="protein sequence ID" value="OXE50101.1"/>
    <property type="molecule type" value="Genomic_DNA"/>
</dbReference>
<comment type="catalytic activity">
    <reaction evidence="1">
        <text>ATP + protein L-histidine = ADP + protein N-phospho-L-histidine.</text>
        <dbReference type="EC" id="2.7.13.3"/>
    </reaction>
</comment>